<gene>
    <name evidence="2" type="ORF">JL09_g6592</name>
</gene>
<protein>
    <submittedName>
        <fullName evidence="2">Uncharacterized protein</fullName>
    </submittedName>
</protein>
<proteinExistence type="predicted"/>
<accession>A0A099NQ97</accession>
<dbReference type="AlphaFoldDB" id="A0A099NQ97"/>
<dbReference type="Proteomes" id="UP000029867">
    <property type="component" value="Unassembled WGS sequence"/>
</dbReference>
<evidence type="ECO:0000256" key="1">
    <source>
        <dbReference type="SAM" id="MobiDB-lite"/>
    </source>
</evidence>
<reference evidence="3" key="1">
    <citation type="journal article" date="2014" name="Microb. Cell Fact.">
        <title>Exploiting Issatchenkia orientalis SD108 for succinic acid production.</title>
        <authorList>
            <person name="Xiao H."/>
            <person name="Shao Z."/>
            <person name="Jiang Y."/>
            <person name="Dole S."/>
            <person name="Zhao H."/>
        </authorList>
    </citation>
    <scope>NUCLEOTIDE SEQUENCE [LARGE SCALE GENOMIC DNA]</scope>
    <source>
        <strain evidence="3">SD108</strain>
    </source>
</reference>
<sequence length="34" mass="3613">MIIRQPASRCGSGSLVVLSSSTKHDGIKNNNNNN</sequence>
<name>A0A099NQ97_PICKU</name>
<evidence type="ECO:0000313" key="2">
    <source>
        <dbReference type="EMBL" id="KGK34239.1"/>
    </source>
</evidence>
<feature type="region of interest" description="Disordered" evidence="1">
    <location>
        <begin position="13"/>
        <end position="34"/>
    </location>
</feature>
<dbReference type="HOGENOM" id="CLU_3377231_0_0_1"/>
<evidence type="ECO:0000313" key="3">
    <source>
        <dbReference type="Proteomes" id="UP000029867"/>
    </source>
</evidence>
<dbReference type="EMBL" id="JQFK01001840">
    <property type="protein sequence ID" value="KGK34239.1"/>
    <property type="molecule type" value="Genomic_DNA"/>
</dbReference>
<organism evidence="2 3">
    <name type="scientific">Pichia kudriavzevii</name>
    <name type="common">Yeast</name>
    <name type="synonym">Issatchenkia orientalis</name>
    <dbReference type="NCBI Taxonomy" id="4909"/>
    <lineage>
        <taxon>Eukaryota</taxon>
        <taxon>Fungi</taxon>
        <taxon>Dikarya</taxon>
        <taxon>Ascomycota</taxon>
        <taxon>Saccharomycotina</taxon>
        <taxon>Pichiomycetes</taxon>
        <taxon>Pichiales</taxon>
        <taxon>Pichiaceae</taxon>
        <taxon>Pichia</taxon>
    </lineage>
</organism>
<comment type="caution">
    <text evidence="2">The sequence shown here is derived from an EMBL/GenBank/DDBJ whole genome shotgun (WGS) entry which is preliminary data.</text>
</comment>